<evidence type="ECO:0000313" key="2">
    <source>
        <dbReference type="Proteomes" id="UP000262257"/>
    </source>
</evidence>
<gene>
    <name evidence="1" type="ORF">DIC32_05580</name>
</gene>
<organism evidence="1 2">
    <name type="scientific">Acinetobacter radioresistens</name>
    <dbReference type="NCBI Taxonomy" id="40216"/>
    <lineage>
        <taxon>Bacteria</taxon>
        <taxon>Pseudomonadati</taxon>
        <taxon>Pseudomonadota</taxon>
        <taxon>Gammaproteobacteria</taxon>
        <taxon>Moraxellales</taxon>
        <taxon>Moraxellaceae</taxon>
        <taxon>Acinetobacter</taxon>
    </lineage>
</organism>
<dbReference type="AlphaFoldDB" id="A0A3D3G1K1"/>
<protein>
    <submittedName>
        <fullName evidence="1">Uncharacterized protein</fullName>
    </submittedName>
</protein>
<proteinExistence type="predicted"/>
<comment type="caution">
    <text evidence="1">The sequence shown here is derived from an EMBL/GenBank/DDBJ whole genome shotgun (WGS) entry which is preliminary data.</text>
</comment>
<dbReference type="Proteomes" id="UP000262257">
    <property type="component" value="Unassembled WGS sequence"/>
</dbReference>
<dbReference type="EMBL" id="DPXL01000073">
    <property type="protein sequence ID" value="HCM31122.1"/>
    <property type="molecule type" value="Genomic_DNA"/>
</dbReference>
<name>A0A3D3G1K1_ACIRA</name>
<evidence type="ECO:0000313" key="1">
    <source>
        <dbReference type="EMBL" id="HCM31122.1"/>
    </source>
</evidence>
<sequence length="80" mass="9270">MIFRIKQKHELGFKLWLEKLGYTKKELADGSSTFSGKGTRKALSYVFLKKDLTGNAACQVLFDEYEMHLRCPMYLDVEMA</sequence>
<reference evidence="1 2" key="1">
    <citation type="journal article" date="2018" name="Nat. Biotechnol.">
        <title>A standardized bacterial taxonomy based on genome phylogeny substantially revises the tree of life.</title>
        <authorList>
            <person name="Parks D.H."/>
            <person name="Chuvochina M."/>
            <person name="Waite D.W."/>
            <person name="Rinke C."/>
            <person name="Skarshewski A."/>
            <person name="Chaumeil P.A."/>
            <person name="Hugenholtz P."/>
        </authorList>
    </citation>
    <scope>NUCLEOTIDE SEQUENCE [LARGE SCALE GENOMIC DNA]</scope>
    <source>
        <strain evidence="1">UBA10045</strain>
    </source>
</reference>
<accession>A0A3D3G1K1</accession>